<feature type="compositionally biased region" description="Basic and acidic residues" evidence="1">
    <location>
        <begin position="22"/>
        <end position="43"/>
    </location>
</feature>
<dbReference type="EMBL" id="JAUJYO010000022">
    <property type="protein sequence ID" value="KAK1282800.1"/>
    <property type="molecule type" value="Genomic_DNA"/>
</dbReference>
<gene>
    <name evidence="2" type="ORF">QJS10_CPB22g00933</name>
</gene>
<dbReference type="Proteomes" id="UP001180020">
    <property type="component" value="Unassembled WGS sequence"/>
</dbReference>
<evidence type="ECO:0000313" key="2">
    <source>
        <dbReference type="EMBL" id="KAK1282800.1"/>
    </source>
</evidence>
<feature type="region of interest" description="Disordered" evidence="1">
    <location>
        <begin position="1"/>
        <end position="72"/>
    </location>
</feature>
<reference evidence="2" key="2">
    <citation type="submission" date="2023-06" db="EMBL/GenBank/DDBJ databases">
        <authorList>
            <person name="Ma L."/>
            <person name="Liu K.-W."/>
            <person name="Li Z."/>
            <person name="Hsiao Y.-Y."/>
            <person name="Qi Y."/>
            <person name="Fu T."/>
            <person name="Tang G."/>
            <person name="Zhang D."/>
            <person name="Sun W.-H."/>
            <person name="Liu D.-K."/>
            <person name="Li Y."/>
            <person name="Chen G.-Z."/>
            <person name="Liu X.-D."/>
            <person name="Liao X.-Y."/>
            <person name="Jiang Y.-T."/>
            <person name="Yu X."/>
            <person name="Hao Y."/>
            <person name="Huang J."/>
            <person name="Zhao X.-W."/>
            <person name="Ke S."/>
            <person name="Chen Y.-Y."/>
            <person name="Wu W.-L."/>
            <person name="Hsu J.-L."/>
            <person name="Lin Y.-F."/>
            <person name="Huang M.-D."/>
            <person name="Li C.-Y."/>
            <person name="Huang L."/>
            <person name="Wang Z.-W."/>
            <person name="Zhao X."/>
            <person name="Zhong W.-Y."/>
            <person name="Peng D.-H."/>
            <person name="Ahmad S."/>
            <person name="Lan S."/>
            <person name="Zhang J.-S."/>
            <person name="Tsai W.-C."/>
            <person name="Van De Peer Y."/>
            <person name="Liu Z.-J."/>
        </authorList>
    </citation>
    <scope>NUCLEOTIDE SEQUENCE</scope>
    <source>
        <strain evidence="2">CP</strain>
        <tissue evidence="2">Leaves</tissue>
    </source>
</reference>
<comment type="caution">
    <text evidence="2">The sequence shown here is derived from an EMBL/GenBank/DDBJ whole genome shotgun (WGS) entry which is preliminary data.</text>
</comment>
<sequence>MRMRRSGSGDIRGIEEGGGDTEPVRVLRSEDGRASDVLHEERPSSINWAPSAFPSHTPSRREVAAPHATRIG</sequence>
<organism evidence="2 3">
    <name type="scientific">Acorus calamus</name>
    <name type="common">Sweet flag</name>
    <dbReference type="NCBI Taxonomy" id="4465"/>
    <lineage>
        <taxon>Eukaryota</taxon>
        <taxon>Viridiplantae</taxon>
        <taxon>Streptophyta</taxon>
        <taxon>Embryophyta</taxon>
        <taxon>Tracheophyta</taxon>
        <taxon>Spermatophyta</taxon>
        <taxon>Magnoliopsida</taxon>
        <taxon>Liliopsida</taxon>
        <taxon>Acoraceae</taxon>
        <taxon>Acorus</taxon>
    </lineage>
</organism>
<accession>A0AAV9C243</accession>
<evidence type="ECO:0000313" key="3">
    <source>
        <dbReference type="Proteomes" id="UP001180020"/>
    </source>
</evidence>
<evidence type="ECO:0000256" key="1">
    <source>
        <dbReference type="SAM" id="MobiDB-lite"/>
    </source>
</evidence>
<name>A0AAV9C243_ACOCL</name>
<proteinExistence type="predicted"/>
<protein>
    <submittedName>
        <fullName evidence="2">Uncharacterized protein</fullName>
    </submittedName>
</protein>
<keyword evidence="3" id="KW-1185">Reference proteome</keyword>
<feature type="compositionally biased region" description="Low complexity" evidence="1">
    <location>
        <begin position="1"/>
        <end position="11"/>
    </location>
</feature>
<reference evidence="2" key="1">
    <citation type="journal article" date="2023" name="Nat. Commun.">
        <title>Diploid and tetraploid genomes of Acorus and the evolution of monocots.</title>
        <authorList>
            <person name="Ma L."/>
            <person name="Liu K.W."/>
            <person name="Li Z."/>
            <person name="Hsiao Y.Y."/>
            <person name="Qi Y."/>
            <person name="Fu T."/>
            <person name="Tang G.D."/>
            <person name="Zhang D."/>
            <person name="Sun W.H."/>
            <person name="Liu D.K."/>
            <person name="Li Y."/>
            <person name="Chen G.Z."/>
            <person name="Liu X.D."/>
            <person name="Liao X.Y."/>
            <person name="Jiang Y.T."/>
            <person name="Yu X."/>
            <person name="Hao Y."/>
            <person name="Huang J."/>
            <person name="Zhao X.W."/>
            <person name="Ke S."/>
            <person name="Chen Y.Y."/>
            <person name="Wu W.L."/>
            <person name="Hsu J.L."/>
            <person name="Lin Y.F."/>
            <person name="Huang M.D."/>
            <person name="Li C.Y."/>
            <person name="Huang L."/>
            <person name="Wang Z.W."/>
            <person name="Zhao X."/>
            <person name="Zhong W.Y."/>
            <person name="Peng D.H."/>
            <person name="Ahmad S."/>
            <person name="Lan S."/>
            <person name="Zhang J.S."/>
            <person name="Tsai W.C."/>
            <person name="Van de Peer Y."/>
            <person name="Liu Z.J."/>
        </authorList>
    </citation>
    <scope>NUCLEOTIDE SEQUENCE</scope>
    <source>
        <strain evidence="2">CP</strain>
    </source>
</reference>
<dbReference type="AlphaFoldDB" id="A0AAV9C243"/>